<organism evidence="12 13">
    <name type="scientific">Rhynocoris fuscipes</name>
    <dbReference type="NCBI Taxonomy" id="488301"/>
    <lineage>
        <taxon>Eukaryota</taxon>
        <taxon>Metazoa</taxon>
        <taxon>Ecdysozoa</taxon>
        <taxon>Arthropoda</taxon>
        <taxon>Hexapoda</taxon>
        <taxon>Insecta</taxon>
        <taxon>Pterygota</taxon>
        <taxon>Neoptera</taxon>
        <taxon>Paraneoptera</taxon>
        <taxon>Hemiptera</taxon>
        <taxon>Heteroptera</taxon>
        <taxon>Panheteroptera</taxon>
        <taxon>Cimicomorpha</taxon>
        <taxon>Reduviidae</taxon>
        <taxon>Harpactorinae</taxon>
        <taxon>Harpactorini</taxon>
        <taxon>Rhynocoris</taxon>
    </lineage>
</organism>
<evidence type="ECO:0000256" key="5">
    <source>
        <dbReference type="ARBA" id="ARBA00022989"/>
    </source>
</evidence>
<dbReference type="Pfam" id="PF00001">
    <property type="entry name" value="7tm_1"/>
    <property type="match status" value="1"/>
</dbReference>
<feature type="transmembrane region" description="Helical" evidence="10">
    <location>
        <begin position="196"/>
        <end position="220"/>
    </location>
</feature>
<name>A0AAW1DFZ5_9HEMI</name>
<proteinExistence type="inferred from homology"/>
<evidence type="ECO:0000256" key="2">
    <source>
        <dbReference type="ARBA" id="ARBA00010663"/>
    </source>
</evidence>
<sequence length="360" mass="41078">MFKSGWNCSYLLGYDHREDANMTYYFTFYSEFGERRIESYLEAVILIVTLIASLVFNLALVIPLINSKPRTVTNCFLLNLGLADILFAVGIPAVVTVRIDPNWPRFAGDFICRVLPYSQLVCGFTILWSLTLISVERYRCLSLDRNFKISSPTSANLANILMWSSAMVLFAPFLFWFRHESELEICTLVFPKPATINVALLFTILIIFFTCFLPITILMFNYQRIFVKMVESRQRWATPCVHTSSLSRQEQARVNKQIRVMRIALANVAVVLLMWLPITVVLSLIYIDGDRPIEDTEFFLRSYHFLGALSIALLNTAVNPFLTTKLSIKKCLQFNVNDRNTSSGSSVFKIGTSHKSGSFN</sequence>
<comment type="caution">
    <text evidence="12">The sequence shown here is derived from an EMBL/GenBank/DDBJ whole genome shotgun (WGS) entry which is preliminary data.</text>
</comment>
<dbReference type="GO" id="GO:0042277">
    <property type="term" value="F:peptide binding"/>
    <property type="evidence" value="ECO:0007669"/>
    <property type="project" value="TreeGrafter"/>
</dbReference>
<dbReference type="CDD" id="cd00637">
    <property type="entry name" value="7tm_classA_rhodopsin-like"/>
    <property type="match status" value="1"/>
</dbReference>
<keyword evidence="6" id="KW-0297">G-protein coupled receptor</keyword>
<dbReference type="InterPro" id="IPR017452">
    <property type="entry name" value="GPCR_Rhodpsn_7TM"/>
</dbReference>
<evidence type="ECO:0000256" key="1">
    <source>
        <dbReference type="ARBA" id="ARBA00004651"/>
    </source>
</evidence>
<dbReference type="PANTHER" id="PTHR24229:SF40">
    <property type="entry name" value="ALLATOSTATIN C RECEPTOR 1-RELATED"/>
    <property type="match status" value="1"/>
</dbReference>
<feature type="transmembrane region" description="Helical" evidence="10">
    <location>
        <begin position="302"/>
        <end position="322"/>
    </location>
</feature>
<dbReference type="SUPFAM" id="SSF81321">
    <property type="entry name" value="Family A G protein-coupled receptor-like"/>
    <property type="match status" value="1"/>
</dbReference>
<comment type="similarity">
    <text evidence="2">Belongs to the G-protein coupled receptor 1 family.</text>
</comment>
<accession>A0AAW1DFZ5</accession>
<dbReference type="InterPro" id="IPR000276">
    <property type="entry name" value="GPCR_Rhodpsn"/>
</dbReference>
<dbReference type="PRINTS" id="PR00237">
    <property type="entry name" value="GPCRRHODOPSN"/>
</dbReference>
<evidence type="ECO:0000256" key="3">
    <source>
        <dbReference type="ARBA" id="ARBA00022475"/>
    </source>
</evidence>
<evidence type="ECO:0000256" key="6">
    <source>
        <dbReference type="ARBA" id="ARBA00023040"/>
    </source>
</evidence>
<dbReference type="Proteomes" id="UP001461498">
    <property type="component" value="Unassembled WGS sequence"/>
</dbReference>
<protein>
    <recommendedName>
        <fullName evidence="11">G-protein coupled receptors family 1 profile domain-containing protein</fullName>
    </recommendedName>
</protein>
<keyword evidence="3" id="KW-1003">Cell membrane</keyword>
<feature type="transmembrane region" description="Helical" evidence="10">
    <location>
        <begin position="43"/>
        <end position="65"/>
    </location>
</feature>
<dbReference type="PANTHER" id="PTHR24229">
    <property type="entry name" value="NEUROPEPTIDES RECEPTOR"/>
    <property type="match status" value="1"/>
</dbReference>
<dbReference type="PROSITE" id="PS50262">
    <property type="entry name" value="G_PROTEIN_RECEP_F1_2"/>
    <property type="match status" value="1"/>
</dbReference>
<evidence type="ECO:0000313" key="12">
    <source>
        <dbReference type="EMBL" id="KAK9509833.1"/>
    </source>
</evidence>
<dbReference type="GO" id="GO:0043005">
    <property type="term" value="C:neuron projection"/>
    <property type="evidence" value="ECO:0007669"/>
    <property type="project" value="TreeGrafter"/>
</dbReference>
<feature type="transmembrane region" description="Helical" evidence="10">
    <location>
        <begin position="263"/>
        <end position="287"/>
    </location>
</feature>
<keyword evidence="5 10" id="KW-1133">Transmembrane helix</keyword>
<keyword evidence="9" id="KW-0807">Transducer</keyword>
<dbReference type="AlphaFoldDB" id="A0AAW1DFZ5"/>
<keyword evidence="4 10" id="KW-0812">Transmembrane</keyword>
<feature type="transmembrane region" description="Helical" evidence="10">
    <location>
        <begin position="117"/>
        <end position="135"/>
    </location>
</feature>
<gene>
    <name evidence="12" type="ORF">O3M35_004737</name>
</gene>
<dbReference type="GO" id="GO:0005886">
    <property type="term" value="C:plasma membrane"/>
    <property type="evidence" value="ECO:0007669"/>
    <property type="project" value="UniProtKB-SubCell"/>
</dbReference>
<evidence type="ECO:0000256" key="8">
    <source>
        <dbReference type="ARBA" id="ARBA00023170"/>
    </source>
</evidence>
<evidence type="ECO:0000259" key="11">
    <source>
        <dbReference type="PROSITE" id="PS50262"/>
    </source>
</evidence>
<feature type="transmembrane region" description="Helical" evidence="10">
    <location>
        <begin position="77"/>
        <end position="97"/>
    </location>
</feature>
<evidence type="ECO:0000256" key="10">
    <source>
        <dbReference type="SAM" id="Phobius"/>
    </source>
</evidence>
<keyword evidence="7 10" id="KW-0472">Membrane</keyword>
<evidence type="ECO:0000256" key="9">
    <source>
        <dbReference type="ARBA" id="ARBA00023224"/>
    </source>
</evidence>
<keyword evidence="13" id="KW-1185">Reference proteome</keyword>
<keyword evidence="8" id="KW-0675">Receptor</keyword>
<dbReference type="GO" id="GO:0004930">
    <property type="term" value="F:G protein-coupled receptor activity"/>
    <property type="evidence" value="ECO:0007669"/>
    <property type="project" value="UniProtKB-KW"/>
</dbReference>
<feature type="domain" description="G-protein coupled receptors family 1 profile" evidence="11">
    <location>
        <begin position="56"/>
        <end position="323"/>
    </location>
</feature>
<evidence type="ECO:0000256" key="7">
    <source>
        <dbReference type="ARBA" id="ARBA00023136"/>
    </source>
</evidence>
<evidence type="ECO:0000256" key="4">
    <source>
        <dbReference type="ARBA" id="ARBA00022692"/>
    </source>
</evidence>
<dbReference type="EMBL" id="JAPXFL010000002">
    <property type="protein sequence ID" value="KAK9509833.1"/>
    <property type="molecule type" value="Genomic_DNA"/>
</dbReference>
<reference evidence="12 13" key="1">
    <citation type="submission" date="2022-12" db="EMBL/GenBank/DDBJ databases">
        <title>Chromosome-level genome assembly of true bugs.</title>
        <authorList>
            <person name="Ma L."/>
            <person name="Li H."/>
        </authorList>
    </citation>
    <scope>NUCLEOTIDE SEQUENCE [LARGE SCALE GENOMIC DNA]</scope>
    <source>
        <strain evidence="12">Lab_2022b</strain>
    </source>
</reference>
<evidence type="ECO:0000313" key="13">
    <source>
        <dbReference type="Proteomes" id="UP001461498"/>
    </source>
</evidence>
<comment type="subcellular location">
    <subcellularLocation>
        <location evidence="1">Cell membrane</location>
        <topology evidence="1">Multi-pass membrane protein</topology>
    </subcellularLocation>
</comment>
<dbReference type="Gene3D" id="1.20.1070.10">
    <property type="entry name" value="Rhodopsin 7-helix transmembrane proteins"/>
    <property type="match status" value="1"/>
</dbReference>
<feature type="transmembrane region" description="Helical" evidence="10">
    <location>
        <begin position="156"/>
        <end position="176"/>
    </location>
</feature>